<dbReference type="PANTHER" id="PTHR21575">
    <property type="entry name" value="PROTEIN HID1"/>
    <property type="match status" value="1"/>
</dbReference>
<proteinExistence type="predicted"/>
<dbReference type="InterPro" id="IPR026705">
    <property type="entry name" value="Hid-1/Ecm30"/>
</dbReference>
<evidence type="ECO:0000313" key="2">
    <source>
        <dbReference type="Proteomes" id="UP000688137"/>
    </source>
</evidence>
<dbReference type="EMBL" id="CAJJDM010000027">
    <property type="protein sequence ID" value="CAD8059255.1"/>
    <property type="molecule type" value="Genomic_DNA"/>
</dbReference>
<sequence>MGQSQAQPMKALFNVGSDNEFQVKLTLFLGQDSPPILPIEAREIIKHEKFAQLLELLIERMQHENNKVVQNTLKNLTIFIPILLAENHQLIISNNSRVEVEVVNRITVVKADEDIEPLDAANLAQPRIFRIIDNLMILLFRPGFTIQGRDTFSLENDPRLKSLLKQWLDKDIKLKLENIWRGLATLTKYPNDQKQYYENRVLVLSCLLACLEEQLYLKEPKSSQALSYLAFEDHVEMFASLWAVILFHKHGYFWFQDNLLYQQKTCRYMAILSAQILNIIFSFESDENKFRKIVIETNLLDYSFDLLIENTQQSLISDSNFITTKGHDNKGVQEFLGLLYFLLTKNKYAEDYLKHLSKQRIINLLQLLLYYIAQFMDNEVNYEVYQISLELLDYLFNFENIGKISQEIVDVQYRVKVLPITYGTYQDYILSYYSHLLLLDFRSRTKFYVERFKKKNHNFENMGYLINYKSELLCRTIYKMSQFTKQISLDASLIFDEAIKKYYLYEFLFLNTTQISNQELLTLALFNFIKNGCWTILYQLLQNCEQIVKFQVTDKKLFKFFQCFDEVEQELQNKQINKSEQLERFQKYMEIWKDVKGRFQGVHIQQLKQIIGITFQLLNSASKVIYGISKEEFIDLFKKTSWSFILEFQVQLEKRDFRLDIYAFNQYKQQLEYMPLIDLEKCIFI</sequence>
<evidence type="ECO:0000313" key="1">
    <source>
        <dbReference type="EMBL" id="CAD8059255.1"/>
    </source>
</evidence>
<gene>
    <name evidence="1" type="ORF">PPRIM_AZ9-3.1.T0280309</name>
</gene>
<dbReference type="OMA" id="QNCEQIV"/>
<organism evidence="1 2">
    <name type="scientific">Paramecium primaurelia</name>
    <dbReference type="NCBI Taxonomy" id="5886"/>
    <lineage>
        <taxon>Eukaryota</taxon>
        <taxon>Sar</taxon>
        <taxon>Alveolata</taxon>
        <taxon>Ciliophora</taxon>
        <taxon>Intramacronucleata</taxon>
        <taxon>Oligohymenophorea</taxon>
        <taxon>Peniculida</taxon>
        <taxon>Parameciidae</taxon>
        <taxon>Paramecium</taxon>
    </lineage>
</organism>
<dbReference type="PANTHER" id="PTHR21575:SF12">
    <property type="entry name" value="PROTEIN HID1"/>
    <property type="match status" value="1"/>
</dbReference>
<dbReference type="GO" id="GO:0005797">
    <property type="term" value="C:Golgi medial cisterna"/>
    <property type="evidence" value="ECO:0007669"/>
    <property type="project" value="TreeGrafter"/>
</dbReference>
<reference evidence="1" key="1">
    <citation type="submission" date="2021-01" db="EMBL/GenBank/DDBJ databases">
        <authorList>
            <consortium name="Genoscope - CEA"/>
            <person name="William W."/>
        </authorList>
    </citation>
    <scope>NUCLEOTIDE SEQUENCE</scope>
</reference>
<accession>A0A8S1KZL2</accession>
<comment type="caution">
    <text evidence="1">The sequence shown here is derived from an EMBL/GenBank/DDBJ whole genome shotgun (WGS) entry which is preliminary data.</text>
</comment>
<name>A0A8S1KZL2_PARPR</name>
<protein>
    <submittedName>
        <fullName evidence="1">Uncharacterized protein</fullName>
    </submittedName>
</protein>
<dbReference type="GO" id="GO:0016020">
    <property type="term" value="C:membrane"/>
    <property type="evidence" value="ECO:0007669"/>
    <property type="project" value="TreeGrafter"/>
</dbReference>
<dbReference type="AlphaFoldDB" id="A0A8S1KZL2"/>
<dbReference type="Proteomes" id="UP000688137">
    <property type="component" value="Unassembled WGS sequence"/>
</dbReference>
<dbReference type="GO" id="GO:0000138">
    <property type="term" value="C:Golgi trans cisterna"/>
    <property type="evidence" value="ECO:0007669"/>
    <property type="project" value="TreeGrafter"/>
</dbReference>
<keyword evidence="2" id="KW-1185">Reference proteome</keyword>